<accession>A0A6F9EEA8</accession>
<evidence type="ECO:0000259" key="5">
    <source>
        <dbReference type="PROSITE" id="PS51296"/>
    </source>
</evidence>
<feature type="domain" description="Rieske" evidence="5">
    <location>
        <begin position="4"/>
        <end position="100"/>
    </location>
</feature>
<dbReference type="CDD" id="cd03528">
    <property type="entry name" value="Rieske_RO_ferredoxin"/>
    <property type="match status" value="1"/>
</dbReference>
<evidence type="ECO:0000313" key="6">
    <source>
        <dbReference type="EMBL" id="CAB3395606.1"/>
    </source>
</evidence>
<keyword evidence="3" id="KW-0408">Iron</keyword>
<evidence type="ECO:0000256" key="3">
    <source>
        <dbReference type="ARBA" id="ARBA00023004"/>
    </source>
</evidence>
<dbReference type="AlphaFoldDB" id="A0A6F9EEA8"/>
<dbReference type="PROSITE" id="PS51296">
    <property type="entry name" value="RIESKE"/>
    <property type="match status" value="1"/>
</dbReference>
<gene>
    <name evidence="6" type="ORF">COOX1_2995</name>
</gene>
<name>A0A6F9EEA8_9BACL</name>
<dbReference type="Pfam" id="PF00355">
    <property type="entry name" value="Rieske"/>
    <property type="match status" value="1"/>
</dbReference>
<dbReference type="GO" id="GO:0004497">
    <property type="term" value="F:monooxygenase activity"/>
    <property type="evidence" value="ECO:0007669"/>
    <property type="project" value="UniProtKB-ARBA"/>
</dbReference>
<keyword evidence="2" id="KW-0479">Metal-binding</keyword>
<dbReference type="RefSeq" id="WP_170086335.1">
    <property type="nucleotide sequence ID" value="NZ_CP047971.1"/>
</dbReference>
<evidence type="ECO:0000313" key="7">
    <source>
        <dbReference type="Proteomes" id="UP000502196"/>
    </source>
</evidence>
<proteinExistence type="predicted"/>
<sequence>MAEWVPVFRGEELPPGLMRVVTIGDQRILVANVEGTFYAIGAVCTHTEGYLDEGYIEDRTVVCPIHFSRFSLISGEVVEGPAEEPEPTYPVEVRNGIVYVQR</sequence>
<dbReference type="GO" id="GO:0046872">
    <property type="term" value="F:metal ion binding"/>
    <property type="evidence" value="ECO:0007669"/>
    <property type="project" value="UniProtKB-KW"/>
</dbReference>
<dbReference type="EMBL" id="LR792683">
    <property type="protein sequence ID" value="CAB3395606.1"/>
    <property type="molecule type" value="Genomic_DNA"/>
</dbReference>
<evidence type="ECO:0000256" key="2">
    <source>
        <dbReference type="ARBA" id="ARBA00022723"/>
    </source>
</evidence>
<dbReference type="InterPro" id="IPR017941">
    <property type="entry name" value="Rieske_2Fe-2S"/>
</dbReference>
<dbReference type="Proteomes" id="UP000502196">
    <property type="component" value="Chromosome"/>
</dbReference>
<reference evidence="6 7" key="1">
    <citation type="submission" date="2020-04" db="EMBL/GenBank/DDBJ databases">
        <authorList>
            <person name="Hogendoorn C."/>
        </authorList>
    </citation>
    <scope>NUCLEOTIDE SEQUENCE [LARGE SCALE GENOMIC DNA]</scope>
    <source>
        <strain evidence="6">COOX1</strain>
    </source>
</reference>
<dbReference type="PANTHER" id="PTHR21496">
    <property type="entry name" value="FERREDOXIN-RELATED"/>
    <property type="match status" value="1"/>
</dbReference>
<keyword evidence="1" id="KW-0001">2Fe-2S</keyword>
<dbReference type="GO" id="GO:0051537">
    <property type="term" value="F:2 iron, 2 sulfur cluster binding"/>
    <property type="evidence" value="ECO:0007669"/>
    <property type="project" value="UniProtKB-KW"/>
</dbReference>
<evidence type="ECO:0000256" key="1">
    <source>
        <dbReference type="ARBA" id="ARBA00022714"/>
    </source>
</evidence>
<evidence type="ECO:0000256" key="4">
    <source>
        <dbReference type="ARBA" id="ARBA00023014"/>
    </source>
</evidence>
<dbReference type="PANTHER" id="PTHR21496:SF23">
    <property type="entry name" value="3-PHENYLPROPIONATE_CINNAMIC ACID DIOXYGENASE FERREDOXIN SUBUNIT"/>
    <property type="match status" value="1"/>
</dbReference>
<dbReference type="SUPFAM" id="SSF50022">
    <property type="entry name" value="ISP domain"/>
    <property type="match status" value="1"/>
</dbReference>
<dbReference type="InterPro" id="IPR036922">
    <property type="entry name" value="Rieske_2Fe-2S_sf"/>
</dbReference>
<dbReference type="Gene3D" id="2.102.10.10">
    <property type="entry name" value="Rieske [2Fe-2S] iron-sulphur domain"/>
    <property type="match status" value="1"/>
</dbReference>
<dbReference type="GO" id="GO:0016705">
    <property type="term" value="F:oxidoreductase activity, acting on paired donors, with incorporation or reduction of molecular oxygen"/>
    <property type="evidence" value="ECO:0007669"/>
    <property type="project" value="UniProtKB-ARBA"/>
</dbReference>
<keyword evidence="4" id="KW-0411">Iron-sulfur</keyword>
<protein>
    <recommendedName>
        <fullName evidence="5">Rieske domain-containing protein</fullName>
    </recommendedName>
</protein>
<organism evidence="6 7">
    <name type="scientific">Kyrpidia spormannii</name>
    <dbReference type="NCBI Taxonomy" id="2055160"/>
    <lineage>
        <taxon>Bacteria</taxon>
        <taxon>Bacillati</taxon>
        <taxon>Bacillota</taxon>
        <taxon>Bacilli</taxon>
        <taxon>Bacillales</taxon>
        <taxon>Alicyclobacillaceae</taxon>
        <taxon>Kyrpidia</taxon>
    </lineage>
</organism>